<protein>
    <submittedName>
        <fullName evidence="2">Uncharacterized protein</fullName>
    </submittedName>
</protein>
<accession>A0A517U6J6</accession>
<name>A0A517U6J6_9BACT</name>
<dbReference type="EMBL" id="CP036339">
    <property type="protein sequence ID" value="QDT76234.1"/>
    <property type="molecule type" value="Genomic_DNA"/>
</dbReference>
<dbReference type="Proteomes" id="UP000317909">
    <property type="component" value="Chromosome"/>
</dbReference>
<evidence type="ECO:0000313" key="3">
    <source>
        <dbReference type="Proteomes" id="UP000317909"/>
    </source>
</evidence>
<organism evidence="2 3">
    <name type="scientific">Lacipirellula limnantheis</name>
    <dbReference type="NCBI Taxonomy" id="2528024"/>
    <lineage>
        <taxon>Bacteria</taxon>
        <taxon>Pseudomonadati</taxon>
        <taxon>Planctomycetota</taxon>
        <taxon>Planctomycetia</taxon>
        <taxon>Pirellulales</taxon>
        <taxon>Lacipirellulaceae</taxon>
        <taxon>Lacipirellula</taxon>
    </lineage>
</organism>
<reference evidence="2 3" key="1">
    <citation type="submission" date="2019-02" db="EMBL/GenBank/DDBJ databases">
        <title>Deep-cultivation of Planctomycetes and their phenomic and genomic characterization uncovers novel biology.</title>
        <authorList>
            <person name="Wiegand S."/>
            <person name="Jogler M."/>
            <person name="Boedeker C."/>
            <person name="Pinto D."/>
            <person name="Vollmers J."/>
            <person name="Rivas-Marin E."/>
            <person name="Kohn T."/>
            <person name="Peeters S.H."/>
            <person name="Heuer A."/>
            <person name="Rast P."/>
            <person name="Oberbeckmann S."/>
            <person name="Bunk B."/>
            <person name="Jeske O."/>
            <person name="Meyerdierks A."/>
            <person name="Storesund J.E."/>
            <person name="Kallscheuer N."/>
            <person name="Luecker S."/>
            <person name="Lage O.M."/>
            <person name="Pohl T."/>
            <person name="Merkel B.J."/>
            <person name="Hornburger P."/>
            <person name="Mueller R.-W."/>
            <person name="Bruemmer F."/>
            <person name="Labrenz M."/>
            <person name="Spormann A.M."/>
            <person name="Op den Camp H."/>
            <person name="Overmann J."/>
            <person name="Amann R."/>
            <person name="Jetten M.S.M."/>
            <person name="Mascher T."/>
            <person name="Medema M.H."/>
            <person name="Devos D.P."/>
            <person name="Kaster A.-K."/>
            <person name="Ovreas L."/>
            <person name="Rohde M."/>
            <person name="Galperin M.Y."/>
            <person name="Jogler C."/>
        </authorList>
    </citation>
    <scope>NUCLEOTIDE SEQUENCE [LARGE SCALE GENOMIC DNA]</scope>
    <source>
        <strain evidence="2 3">I41</strain>
    </source>
</reference>
<keyword evidence="3" id="KW-1185">Reference proteome</keyword>
<feature type="region of interest" description="Disordered" evidence="1">
    <location>
        <begin position="180"/>
        <end position="231"/>
    </location>
</feature>
<feature type="compositionally biased region" description="Polar residues" evidence="1">
    <location>
        <begin position="180"/>
        <end position="191"/>
    </location>
</feature>
<dbReference type="AlphaFoldDB" id="A0A517U6J6"/>
<feature type="compositionally biased region" description="Low complexity" evidence="1">
    <location>
        <begin position="218"/>
        <end position="227"/>
    </location>
</feature>
<feature type="compositionally biased region" description="Polar residues" evidence="1">
    <location>
        <begin position="122"/>
        <end position="133"/>
    </location>
</feature>
<feature type="region of interest" description="Disordered" evidence="1">
    <location>
        <begin position="31"/>
        <end position="59"/>
    </location>
</feature>
<dbReference type="KEGG" id="llh:I41_54840"/>
<feature type="region of interest" description="Disordered" evidence="1">
    <location>
        <begin position="100"/>
        <end position="134"/>
    </location>
</feature>
<proteinExistence type="predicted"/>
<gene>
    <name evidence="2" type="ORF">I41_54840</name>
</gene>
<sequence>MEYACPLRTRRGEWRPDNSIISHLENGRAARYSDRMSTSCATAAPTRHPPGEAHAAPGALPPPATSIAAALAMNRAGEHVVGGVADADAAFHFLTPRPLHAAAGSEPPPTKLSDQACRPTTARHTTSQLQPAQQLRPAVAQNASGDTTRHATALGVIKRLWEASPTPMPLTIPCRSSATKTLRGQSPSHSFCGNRAEEPPCRPCRLQQRDRRHPNLNPPNNFGLLSPKTHQATPRDSAWRQQAFVGCVSDADVAHHAMPQRRHQDASGSETPPTAFATSQPKTPCRPVVSPIPRSRHSNPWPRQPLRFLSPETRKATKIPAREFAREATTAVIAPLLPWATCRQSGSLFSPFKDNL</sequence>
<evidence type="ECO:0000313" key="2">
    <source>
        <dbReference type="EMBL" id="QDT76234.1"/>
    </source>
</evidence>
<evidence type="ECO:0000256" key="1">
    <source>
        <dbReference type="SAM" id="MobiDB-lite"/>
    </source>
</evidence>
<feature type="compositionally biased region" description="Polar residues" evidence="1">
    <location>
        <begin position="266"/>
        <end position="282"/>
    </location>
</feature>
<feature type="region of interest" description="Disordered" evidence="1">
    <location>
        <begin position="257"/>
        <end position="286"/>
    </location>
</feature>